<dbReference type="Gene3D" id="2.60.120.10">
    <property type="entry name" value="Jelly Rolls"/>
    <property type="match status" value="1"/>
</dbReference>
<keyword evidence="3" id="KW-1185">Reference proteome</keyword>
<dbReference type="EMBL" id="PVTR01000017">
    <property type="protein sequence ID" value="PRY84776.1"/>
    <property type="molecule type" value="Genomic_DNA"/>
</dbReference>
<dbReference type="RefSeq" id="WP_106135427.1">
    <property type="nucleotide sequence ID" value="NZ_PVTR01000017.1"/>
</dbReference>
<organism evidence="2 3">
    <name type="scientific">Mongoliibacter ruber</name>
    <dbReference type="NCBI Taxonomy" id="1750599"/>
    <lineage>
        <taxon>Bacteria</taxon>
        <taxon>Pseudomonadati</taxon>
        <taxon>Bacteroidota</taxon>
        <taxon>Cytophagia</taxon>
        <taxon>Cytophagales</taxon>
        <taxon>Cyclobacteriaceae</taxon>
        <taxon>Mongoliibacter</taxon>
    </lineage>
</organism>
<evidence type="ECO:0000313" key="2">
    <source>
        <dbReference type="EMBL" id="PRY84776.1"/>
    </source>
</evidence>
<dbReference type="SUPFAM" id="SSF51206">
    <property type="entry name" value="cAMP-binding domain-like"/>
    <property type="match status" value="1"/>
</dbReference>
<protein>
    <submittedName>
        <fullName evidence="2">CRP-like cAMP-binding protein</fullName>
    </submittedName>
</protein>
<accession>A0A2T0WDQ2</accession>
<evidence type="ECO:0000313" key="3">
    <source>
        <dbReference type="Proteomes" id="UP000238157"/>
    </source>
</evidence>
<evidence type="ECO:0000259" key="1">
    <source>
        <dbReference type="Pfam" id="PF00027"/>
    </source>
</evidence>
<dbReference type="AlphaFoldDB" id="A0A2T0WDQ2"/>
<dbReference type="OrthoDB" id="1044733at2"/>
<dbReference type="InterPro" id="IPR000595">
    <property type="entry name" value="cNMP-bd_dom"/>
</dbReference>
<feature type="domain" description="Cyclic nucleotide-binding" evidence="1">
    <location>
        <begin position="31"/>
        <end position="118"/>
    </location>
</feature>
<dbReference type="InterPro" id="IPR018490">
    <property type="entry name" value="cNMP-bd_dom_sf"/>
</dbReference>
<reference evidence="2 3" key="1">
    <citation type="submission" date="2018-03" db="EMBL/GenBank/DDBJ databases">
        <title>Genomic Encyclopedia of Archaeal and Bacterial Type Strains, Phase II (KMG-II): from individual species to whole genera.</title>
        <authorList>
            <person name="Goeker M."/>
        </authorList>
    </citation>
    <scope>NUCLEOTIDE SEQUENCE [LARGE SCALE GENOMIC DNA]</scope>
    <source>
        <strain evidence="2 3">DSM 27929</strain>
    </source>
</reference>
<gene>
    <name evidence="2" type="ORF">CLW00_11753</name>
</gene>
<name>A0A2T0WDQ2_9BACT</name>
<proteinExistence type="predicted"/>
<dbReference type="Proteomes" id="UP000238157">
    <property type="component" value="Unassembled WGS sequence"/>
</dbReference>
<dbReference type="Pfam" id="PF00027">
    <property type="entry name" value="cNMP_binding"/>
    <property type="match status" value="1"/>
</dbReference>
<sequence length="191" mass="22470">MYFPELKQHLSRIQPLTGVTYAAFEEKLTQRRFKKGDFIINPGEIQKELLFVQKGVQMAFYENTKKTYVMAFTYPPDFCAIPDSFSFQKPSNYHLQCLSDSEMLAIKHDDLSLLFDQHHELDRLFRKMTEAVLAGVLSRHLELQTDNIEDRFRTFCHRSPHLLQLVPHKYLASYLNIDATNFSKLYNSVRI</sequence>
<comment type="caution">
    <text evidence="2">The sequence shown here is derived from an EMBL/GenBank/DDBJ whole genome shotgun (WGS) entry which is preliminary data.</text>
</comment>
<dbReference type="InterPro" id="IPR014710">
    <property type="entry name" value="RmlC-like_jellyroll"/>
</dbReference>